<gene>
    <name evidence="2" type="ORF">A2960_00125</name>
</gene>
<feature type="transmembrane region" description="Helical" evidence="1">
    <location>
        <begin position="335"/>
        <end position="353"/>
    </location>
</feature>
<feature type="transmembrane region" description="Helical" evidence="1">
    <location>
        <begin position="101"/>
        <end position="121"/>
    </location>
</feature>
<name>A0A1F6ARS5_9BACT</name>
<dbReference type="EMBL" id="MFJR01000003">
    <property type="protein sequence ID" value="OGG27358.1"/>
    <property type="molecule type" value="Genomic_DNA"/>
</dbReference>
<keyword evidence="1" id="KW-1133">Transmembrane helix</keyword>
<keyword evidence="1" id="KW-0472">Membrane</keyword>
<evidence type="ECO:0000256" key="1">
    <source>
        <dbReference type="SAM" id="Phobius"/>
    </source>
</evidence>
<feature type="transmembrane region" description="Helical" evidence="1">
    <location>
        <begin position="50"/>
        <end position="71"/>
    </location>
</feature>
<evidence type="ECO:0000313" key="3">
    <source>
        <dbReference type="Proteomes" id="UP000176609"/>
    </source>
</evidence>
<sequence>MFFFQDNIGSLIQIHNTPFWRWLITPGAEHFAPITHLLFYLEYRLFGVQFIPYFIITVLLHLICLTSLCFLNYRLTKSFFLTILTFLFFAINLTYTEPLLWLLQGLILSTIFLSLAFYFWYKFMEQNKTKYFRFSLIFLILAAFSHGLGVGAGAVFFLATILNKEIQKKIFGLKAAVIYLIVGAVTYLTGPLVYRDLTRHILPAVTNPIKDIVLYTAFVIAGVARGVVGRFFLPGFEPRHFDLIPTLFSFLPSVIIFSLIVILLRKKLDKKIKLLLTTTCLFIIYPYIWAGFLRFQFGLKQALAERYAYPSLFFFSLLLAQLIKNCSYKKFTSRLLLLFITVILVTFQTIFFIRNAIIFEVKPGLTQKYFEKLAYVLENSSSVLDLPLPSYINQEFYLSDLAPLIIPEKFLPRFIKLDKKYCTTELKEIIKNPVILNFYYDQSKDPVVQRSFPETNLFECKSK</sequence>
<evidence type="ECO:0008006" key="4">
    <source>
        <dbReference type="Google" id="ProtNLM"/>
    </source>
</evidence>
<feature type="transmembrane region" description="Helical" evidence="1">
    <location>
        <begin position="212"/>
        <end position="232"/>
    </location>
</feature>
<protein>
    <recommendedName>
        <fullName evidence="4">Glycosyltransferase RgtA/B/C/D-like domain-containing protein</fullName>
    </recommendedName>
</protein>
<proteinExistence type="predicted"/>
<reference evidence="2 3" key="1">
    <citation type="journal article" date="2016" name="Nat. Commun.">
        <title>Thousands of microbial genomes shed light on interconnected biogeochemical processes in an aquifer system.</title>
        <authorList>
            <person name="Anantharaman K."/>
            <person name="Brown C.T."/>
            <person name="Hug L.A."/>
            <person name="Sharon I."/>
            <person name="Castelle C.J."/>
            <person name="Probst A.J."/>
            <person name="Thomas B.C."/>
            <person name="Singh A."/>
            <person name="Wilkins M.J."/>
            <person name="Karaoz U."/>
            <person name="Brodie E.L."/>
            <person name="Williams K.H."/>
            <person name="Hubbard S.S."/>
            <person name="Banfield J.F."/>
        </authorList>
    </citation>
    <scope>NUCLEOTIDE SEQUENCE [LARGE SCALE GENOMIC DNA]</scope>
</reference>
<evidence type="ECO:0000313" key="2">
    <source>
        <dbReference type="EMBL" id="OGG27358.1"/>
    </source>
</evidence>
<comment type="caution">
    <text evidence="2">The sequence shown here is derived from an EMBL/GenBank/DDBJ whole genome shotgun (WGS) entry which is preliminary data.</text>
</comment>
<feature type="transmembrane region" description="Helical" evidence="1">
    <location>
        <begin position="244"/>
        <end position="262"/>
    </location>
</feature>
<keyword evidence="1" id="KW-0812">Transmembrane</keyword>
<feature type="transmembrane region" description="Helical" evidence="1">
    <location>
        <begin position="307"/>
        <end position="323"/>
    </location>
</feature>
<accession>A0A1F6ARS5</accession>
<feature type="transmembrane region" description="Helical" evidence="1">
    <location>
        <begin position="133"/>
        <end position="159"/>
    </location>
</feature>
<feature type="transmembrane region" description="Helical" evidence="1">
    <location>
        <begin position="78"/>
        <end position="95"/>
    </location>
</feature>
<dbReference type="AlphaFoldDB" id="A0A1F6ARS5"/>
<feature type="transmembrane region" description="Helical" evidence="1">
    <location>
        <begin position="171"/>
        <end position="192"/>
    </location>
</feature>
<organism evidence="2 3">
    <name type="scientific">Candidatus Gottesmanbacteria bacterium RIFCSPLOWO2_01_FULL_39_12b</name>
    <dbReference type="NCBI Taxonomy" id="1798388"/>
    <lineage>
        <taxon>Bacteria</taxon>
        <taxon>Candidatus Gottesmaniibacteriota</taxon>
    </lineage>
</organism>
<dbReference type="Proteomes" id="UP000176609">
    <property type="component" value="Unassembled WGS sequence"/>
</dbReference>
<feature type="transmembrane region" description="Helical" evidence="1">
    <location>
        <begin position="274"/>
        <end position="295"/>
    </location>
</feature>